<feature type="region of interest" description="Disordered" evidence="2">
    <location>
        <begin position="137"/>
        <end position="185"/>
    </location>
</feature>
<accession>A0A9P3L266</accession>
<name>A0A9P3L266_9PEZI</name>
<feature type="coiled-coil region" evidence="1">
    <location>
        <begin position="75"/>
        <end position="102"/>
    </location>
</feature>
<feature type="compositionally biased region" description="Acidic residues" evidence="2">
    <location>
        <begin position="261"/>
        <end position="271"/>
    </location>
</feature>
<evidence type="ECO:0000313" key="4">
    <source>
        <dbReference type="Proteomes" id="UP000825890"/>
    </source>
</evidence>
<sequence>MDYQYEDVYVGEPLDTARATNNVITQPDCTLQKKLHDQRRTSEPQQALNWRRKKSKSQQGTASDPLRETRILRLVKRLARENRALQTEVERFAHENQALRADVNERGETIEMLQEGLKRLSGEAVALVQNGGLAHGRGSLVRDQPSVARSVSESPVSAPHLDNAEQSEVSPDISHNGHPICHREHGEPDVKQELDEGGDAIDAGRLNDHDRYDQEHHEYGSATEQEFEGFEDGCQNEELHRHCEDAQRGDSDWQTEHEGSVDVDEERDTEDGPSHQVQERLNYNIDDIGIVVEEEDNDFALVTGILPEALEPILEELFNETFPAEMEVRKEKDSRRLLPRKKAFRKHWNDHAKNTSACVKQFLKANRTTYAIDDKAYIACRTCFRAQLPCIRWSAAAKQFYVCLLPKVSRSGGEFDEAWDYIYPEKNMSAELEDEHGVLWTGK</sequence>
<gene>
    <name evidence="3" type="ORF">CKM354_001272000</name>
</gene>
<protein>
    <submittedName>
        <fullName evidence="3">Uncharacterized protein</fullName>
    </submittedName>
</protein>
<keyword evidence="1" id="KW-0175">Coiled coil</keyword>
<comment type="caution">
    <text evidence="3">The sequence shown here is derived from an EMBL/GenBank/DDBJ whole genome shotgun (WGS) entry which is preliminary data.</text>
</comment>
<dbReference type="GeneID" id="68298295"/>
<evidence type="ECO:0000313" key="3">
    <source>
        <dbReference type="EMBL" id="GIZ49693.1"/>
    </source>
</evidence>
<organism evidence="3 4">
    <name type="scientific">Cercospora kikuchii</name>
    <dbReference type="NCBI Taxonomy" id="84275"/>
    <lineage>
        <taxon>Eukaryota</taxon>
        <taxon>Fungi</taxon>
        <taxon>Dikarya</taxon>
        <taxon>Ascomycota</taxon>
        <taxon>Pezizomycotina</taxon>
        <taxon>Dothideomycetes</taxon>
        <taxon>Dothideomycetidae</taxon>
        <taxon>Mycosphaerellales</taxon>
        <taxon>Mycosphaerellaceae</taxon>
        <taxon>Cercospora</taxon>
    </lineage>
</organism>
<dbReference type="OrthoDB" id="10346847at2759"/>
<dbReference type="RefSeq" id="XP_044664180.1">
    <property type="nucleotide sequence ID" value="XM_044808245.1"/>
</dbReference>
<dbReference type="AlphaFoldDB" id="A0A9P3L266"/>
<feature type="compositionally biased region" description="Basic and acidic residues" evidence="2">
    <location>
        <begin position="245"/>
        <end position="260"/>
    </location>
</feature>
<evidence type="ECO:0000256" key="2">
    <source>
        <dbReference type="SAM" id="MobiDB-lite"/>
    </source>
</evidence>
<proteinExistence type="predicted"/>
<feature type="region of interest" description="Disordered" evidence="2">
    <location>
        <begin position="33"/>
        <end position="66"/>
    </location>
</feature>
<dbReference type="EMBL" id="BOLY01000009">
    <property type="protein sequence ID" value="GIZ49693.1"/>
    <property type="molecule type" value="Genomic_DNA"/>
</dbReference>
<evidence type="ECO:0000256" key="1">
    <source>
        <dbReference type="SAM" id="Coils"/>
    </source>
</evidence>
<reference evidence="3 4" key="1">
    <citation type="submission" date="2021-01" db="EMBL/GenBank/DDBJ databases">
        <title>Cercospora kikuchii MAFF 305040 whole genome shotgun sequence.</title>
        <authorList>
            <person name="Kashiwa T."/>
            <person name="Suzuki T."/>
        </authorList>
    </citation>
    <scope>NUCLEOTIDE SEQUENCE [LARGE SCALE GENOMIC DNA]</scope>
    <source>
        <strain evidence="3 4">MAFF 305040</strain>
    </source>
</reference>
<keyword evidence="4" id="KW-1185">Reference proteome</keyword>
<dbReference type="Proteomes" id="UP000825890">
    <property type="component" value="Unassembled WGS sequence"/>
</dbReference>
<feature type="region of interest" description="Disordered" evidence="2">
    <location>
        <begin position="245"/>
        <end position="276"/>
    </location>
</feature>